<organism evidence="5 6">
    <name type="scientific">Vulcanimicrobium alpinum</name>
    <dbReference type="NCBI Taxonomy" id="3016050"/>
    <lineage>
        <taxon>Bacteria</taxon>
        <taxon>Bacillati</taxon>
        <taxon>Vulcanimicrobiota</taxon>
        <taxon>Vulcanimicrobiia</taxon>
        <taxon>Vulcanimicrobiales</taxon>
        <taxon>Vulcanimicrobiaceae</taxon>
        <taxon>Vulcanimicrobium</taxon>
    </lineage>
</organism>
<dbReference type="InterPro" id="IPR003593">
    <property type="entry name" value="AAA+_ATPase"/>
</dbReference>
<dbReference type="PROSITE" id="PS50893">
    <property type="entry name" value="ABC_TRANSPORTER_2"/>
    <property type="match status" value="1"/>
</dbReference>
<dbReference type="GO" id="GO:0005524">
    <property type="term" value="F:ATP binding"/>
    <property type="evidence" value="ECO:0007669"/>
    <property type="project" value="UniProtKB-KW"/>
</dbReference>
<dbReference type="GO" id="GO:1903805">
    <property type="term" value="P:L-valine import across plasma membrane"/>
    <property type="evidence" value="ECO:0007669"/>
    <property type="project" value="TreeGrafter"/>
</dbReference>
<dbReference type="GO" id="GO:0015188">
    <property type="term" value="F:L-isoleucine transmembrane transporter activity"/>
    <property type="evidence" value="ECO:0007669"/>
    <property type="project" value="TreeGrafter"/>
</dbReference>
<keyword evidence="2" id="KW-0547">Nucleotide-binding</keyword>
<dbReference type="KEGG" id="vab:WPS_19970"/>
<dbReference type="GO" id="GO:0015808">
    <property type="term" value="P:L-alanine transport"/>
    <property type="evidence" value="ECO:0007669"/>
    <property type="project" value="TreeGrafter"/>
</dbReference>
<dbReference type="GO" id="GO:0015192">
    <property type="term" value="F:L-phenylalanine transmembrane transporter activity"/>
    <property type="evidence" value="ECO:0007669"/>
    <property type="project" value="TreeGrafter"/>
</dbReference>
<accession>A0AAN1XWL7</accession>
<keyword evidence="6" id="KW-1185">Reference proteome</keyword>
<gene>
    <name evidence="5" type="ORF">WPS_19970</name>
</gene>
<dbReference type="InterPro" id="IPR051120">
    <property type="entry name" value="ABC_AA/LPS_Transport"/>
</dbReference>
<dbReference type="RefSeq" id="WP_317994371.1">
    <property type="nucleotide sequence ID" value="NZ_AP025523.1"/>
</dbReference>
<dbReference type="Proteomes" id="UP001317532">
    <property type="component" value="Chromosome"/>
</dbReference>
<dbReference type="GO" id="GO:0005886">
    <property type="term" value="C:plasma membrane"/>
    <property type="evidence" value="ECO:0007669"/>
    <property type="project" value="TreeGrafter"/>
</dbReference>
<evidence type="ECO:0000259" key="4">
    <source>
        <dbReference type="PROSITE" id="PS50893"/>
    </source>
</evidence>
<protein>
    <submittedName>
        <fullName evidence="5">ABC transporter ATP-binding protein</fullName>
    </submittedName>
</protein>
<dbReference type="InterPro" id="IPR027417">
    <property type="entry name" value="P-loop_NTPase"/>
</dbReference>
<evidence type="ECO:0000313" key="5">
    <source>
        <dbReference type="EMBL" id="BDE06721.1"/>
    </source>
</evidence>
<keyword evidence="1" id="KW-0813">Transport</keyword>
<sequence length="270" mass="29055">MSEIALRIEDVGMRFGGLWALSEVSFDVQRGSVLGLIGPNGSGKTTLMNVISGVYKPTTGAVTYGGKRIADVPTHDVCHLGIARTFQIVKPFASLSVRENVAVGAMYGRHSDQRSTRGSFERAEELLEIVGLAGVADRPASELTIPDRKRLEVAKALALDPDVLLLDEVMAGLNATEVDEALELLRTVNARGVTLIVVEHLMKAIVSISTSIVVLAEGRKIAEGAPADVLGSPQVIEAYLGSRWAKRQEQLREIEAERAAALRMHPEGRP</sequence>
<evidence type="ECO:0000256" key="2">
    <source>
        <dbReference type="ARBA" id="ARBA00022741"/>
    </source>
</evidence>
<evidence type="ECO:0000256" key="3">
    <source>
        <dbReference type="ARBA" id="ARBA00022840"/>
    </source>
</evidence>
<dbReference type="GO" id="GO:0005304">
    <property type="term" value="F:L-valine transmembrane transporter activity"/>
    <property type="evidence" value="ECO:0007669"/>
    <property type="project" value="TreeGrafter"/>
</dbReference>
<evidence type="ECO:0000256" key="1">
    <source>
        <dbReference type="ARBA" id="ARBA00022448"/>
    </source>
</evidence>
<dbReference type="InterPro" id="IPR032823">
    <property type="entry name" value="BCA_ABC_TP_C"/>
</dbReference>
<dbReference type="PANTHER" id="PTHR45772">
    <property type="entry name" value="CONSERVED COMPONENT OF ABC TRANSPORTER FOR NATURAL AMINO ACIDS-RELATED"/>
    <property type="match status" value="1"/>
</dbReference>
<reference evidence="5 6" key="1">
    <citation type="journal article" date="2022" name="ISME Commun">
        <title>Vulcanimicrobium alpinus gen. nov. sp. nov., the first cultivated representative of the candidate phylum 'Eremiobacterota', is a metabolically versatile aerobic anoxygenic phototroph.</title>
        <authorList>
            <person name="Yabe S."/>
            <person name="Muto K."/>
            <person name="Abe K."/>
            <person name="Yokota A."/>
            <person name="Staudigel H."/>
            <person name="Tebo B.M."/>
        </authorList>
    </citation>
    <scope>NUCLEOTIDE SEQUENCE [LARGE SCALE GENOMIC DNA]</scope>
    <source>
        <strain evidence="5 6">WC8-2</strain>
    </source>
</reference>
<dbReference type="PANTHER" id="PTHR45772:SF7">
    <property type="entry name" value="AMINO ACID ABC TRANSPORTER ATP-BINDING PROTEIN"/>
    <property type="match status" value="1"/>
</dbReference>
<proteinExistence type="predicted"/>
<dbReference type="AlphaFoldDB" id="A0AAN1XWL7"/>
<dbReference type="Pfam" id="PF00005">
    <property type="entry name" value="ABC_tran"/>
    <property type="match status" value="1"/>
</dbReference>
<dbReference type="GO" id="GO:0042941">
    <property type="term" value="P:D-alanine transmembrane transport"/>
    <property type="evidence" value="ECO:0007669"/>
    <property type="project" value="TreeGrafter"/>
</dbReference>
<feature type="domain" description="ABC transporter" evidence="4">
    <location>
        <begin position="6"/>
        <end position="242"/>
    </location>
</feature>
<keyword evidence="3 5" id="KW-0067">ATP-binding</keyword>
<dbReference type="EMBL" id="AP025523">
    <property type="protein sequence ID" value="BDE06721.1"/>
    <property type="molecule type" value="Genomic_DNA"/>
</dbReference>
<dbReference type="GO" id="GO:0016887">
    <property type="term" value="F:ATP hydrolysis activity"/>
    <property type="evidence" value="ECO:0007669"/>
    <property type="project" value="InterPro"/>
</dbReference>
<dbReference type="GO" id="GO:1903806">
    <property type="term" value="P:L-isoleucine import across plasma membrane"/>
    <property type="evidence" value="ECO:0007669"/>
    <property type="project" value="TreeGrafter"/>
</dbReference>
<dbReference type="CDD" id="cd03219">
    <property type="entry name" value="ABC_Mj1267_LivG_branched"/>
    <property type="match status" value="1"/>
</dbReference>
<dbReference type="Pfam" id="PF12399">
    <property type="entry name" value="BCA_ABC_TP_C"/>
    <property type="match status" value="1"/>
</dbReference>
<name>A0AAN1XWL7_UNVUL</name>
<dbReference type="SUPFAM" id="SSF52540">
    <property type="entry name" value="P-loop containing nucleoside triphosphate hydrolases"/>
    <property type="match status" value="1"/>
</dbReference>
<evidence type="ECO:0000313" key="6">
    <source>
        <dbReference type="Proteomes" id="UP001317532"/>
    </source>
</evidence>
<dbReference type="SMART" id="SM00382">
    <property type="entry name" value="AAA"/>
    <property type="match status" value="1"/>
</dbReference>
<dbReference type="Gene3D" id="3.40.50.300">
    <property type="entry name" value="P-loop containing nucleotide triphosphate hydrolases"/>
    <property type="match status" value="1"/>
</dbReference>
<dbReference type="InterPro" id="IPR003439">
    <property type="entry name" value="ABC_transporter-like_ATP-bd"/>
</dbReference>